<dbReference type="InterPro" id="IPR000731">
    <property type="entry name" value="SSD"/>
</dbReference>
<feature type="transmembrane region" description="Helical" evidence="7">
    <location>
        <begin position="175"/>
        <end position="193"/>
    </location>
</feature>
<feature type="transmembrane region" description="Helical" evidence="7">
    <location>
        <begin position="273"/>
        <end position="297"/>
    </location>
</feature>
<feature type="domain" description="SSD" evidence="8">
    <location>
        <begin position="574"/>
        <end position="702"/>
    </location>
</feature>
<keyword evidence="3" id="KW-1003">Cell membrane</keyword>
<feature type="transmembrane region" description="Helical" evidence="7">
    <location>
        <begin position="645"/>
        <end position="665"/>
    </location>
</feature>
<feature type="transmembrane region" description="Helical" evidence="7">
    <location>
        <begin position="604"/>
        <end position="624"/>
    </location>
</feature>
<keyword evidence="5 7" id="KW-1133">Transmembrane helix</keyword>
<dbReference type="AlphaFoldDB" id="A0AAU7DTY6"/>
<feature type="transmembrane region" description="Helical" evidence="7">
    <location>
        <begin position="571"/>
        <end position="592"/>
    </location>
</feature>
<dbReference type="PANTHER" id="PTHR33406">
    <property type="entry name" value="MEMBRANE PROTEIN MJ1562-RELATED"/>
    <property type="match status" value="1"/>
</dbReference>
<dbReference type="EMBL" id="CP146203">
    <property type="protein sequence ID" value="XBH21134.1"/>
    <property type="molecule type" value="Genomic_DNA"/>
</dbReference>
<dbReference type="PROSITE" id="PS50156">
    <property type="entry name" value="SSD"/>
    <property type="match status" value="1"/>
</dbReference>
<feature type="transmembrane region" description="Helical" evidence="7">
    <location>
        <begin position="200"/>
        <end position="221"/>
    </location>
</feature>
<dbReference type="GO" id="GO:0005886">
    <property type="term" value="C:plasma membrane"/>
    <property type="evidence" value="ECO:0007669"/>
    <property type="project" value="UniProtKB-SubCell"/>
</dbReference>
<keyword evidence="4 7" id="KW-0812">Transmembrane</keyword>
<reference evidence="9" key="1">
    <citation type="submission" date="2024-02" db="EMBL/GenBank/DDBJ databases">
        <title>Tomenella chthoni gen. nov. sp. nov., a member of the family Jonesiaceae isolated from bat guano.</title>
        <authorList>
            <person name="Miller S.L."/>
            <person name="King J."/>
            <person name="Sankaranarayanan K."/>
            <person name="Lawson P.A."/>
        </authorList>
    </citation>
    <scope>NUCLEOTIDE SEQUENCE</scope>
    <source>
        <strain evidence="9">BS-20</strain>
    </source>
</reference>
<dbReference type="SUPFAM" id="SSF82866">
    <property type="entry name" value="Multidrug efflux transporter AcrB transmembrane domain"/>
    <property type="match status" value="2"/>
</dbReference>
<name>A0AAU7DTY6_9MICO</name>
<feature type="transmembrane region" description="Helical" evidence="7">
    <location>
        <begin position="309"/>
        <end position="332"/>
    </location>
</feature>
<evidence type="ECO:0000256" key="1">
    <source>
        <dbReference type="ARBA" id="ARBA00004651"/>
    </source>
</evidence>
<feature type="transmembrane region" description="Helical" evidence="7">
    <location>
        <begin position="12"/>
        <end position="35"/>
    </location>
</feature>
<organism evidence="9">
    <name type="scientific">Jonesiaceae bacterium BS-20</name>
    <dbReference type="NCBI Taxonomy" id="3120821"/>
    <lineage>
        <taxon>Bacteria</taxon>
        <taxon>Bacillati</taxon>
        <taxon>Actinomycetota</taxon>
        <taxon>Actinomycetes</taxon>
        <taxon>Micrococcales</taxon>
        <taxon>Jonesiaceae</taxon>
    </lineage>
</organism>
<evidence type="ECO:0000256" key="7">
    <source>
        <dbReference type="SAM" id="Phobius"/>
    </source>
</evidence>
<dbReference type="InterPro" id="IPR050545">
    <property type="entry name" value="Mycobact_MmpL"/>
</dbReference>
<evidence type="ECO:0000256" key="3">
    <source>
        <dbReference type="ARBA" id="ARBA00022475"/>
    </source>
</evidence>
<evidence type="ECO:0000259" key="8">
    <source>
        <dbReference type="PROSITE" id="PS50156"/>
    </source>
</evidence>
<dbReference type="PANTHER" id="PTHR33406:SF6">
    <property type="entry name" value="MEMBRANE PROTEIN YDGH-RELATED"/>
    <property type="match status" value="1"/>
</dbReference>
<feature type="transmembrane region" description="Helical" evidence="7">
    <location>
        <begin position="373"/>
        <end position="394"/>
    </location>
</feature>
<keyword evidence="6 7" id="KW-0472">Membrane</keyword>
<comment type="subcellular location">
    <subcellularLocation>
        <location evidence="1">Cell membrane</location>
        <topology evidence="1">Multi-pass membrane protein</topology>
    </subcellularLocation>
</comment>
<evidence type="ECO:0000256" key="6">
    <source>
        <dbReference type="ARBA" id="ARBA00023136"/>
    </source>
</evidence>
<comment type="similarity">
    <text evidence="2">Belongs to the resistance-nodulation-cell division (RND) (TC 2.A.6) family. MmpL subfamily.</text>
</comment>
<feature type="transmembrane region" description="Helical" evidence="7">
    <location>
        <begin position="547"/>
        <end position="564"/>
    </location>
</feature>
<dbReference type="Gene3D" id="1.20.1640.10">
    <property type="entry name" value="Multidrug efflux transporter AcrB transmembrane domain"/>
    <property type="match status" value="2"/>
</dbReference>
<dbReference type="InterPro" id="IPR004869">
    <property type="entry name" value="MMPL_dom"/>
</dbReference>
<gene>
    <name evidence="9" type="ORF">V5R04_13070</name>
</gene>
<evidence type="ECO:0000256" key="5">
    <source>
        <dbReference type="ARBA" id="ARBA00022989"/>
    </source>
</evidence>
<dbReference type="Pfam" id="PF03176">
    <property type="entry name" value="MMPL"/>
    <property type="match status" value="2"/>
</dbReference>
<feature type="transmembrane region" description="Helical" evidence="7">
    <location>
        <begin position="671"/>
        <end position="692"/>
    </location>
</feature>
<feature type="transmembrane region" description="Helical" evidence="7">
    <location>
        <begin position="233"/>
        <end position="252"/>
    </location>
</feature>
<evidence type="ECO:0000256" key="4">
    <source>
        <dbReference type="ARBA" id="ARBA00022692"/>
    </source>
</evidence>
<sequence>MHPTSGRAPRWLRILLPAALIIVWLAGAAIGGPYFGKIDEVSSNDQTSYLPNSADATQVQKMLGQFSDTNEIPAVIVLVGEEPLTEAELSTVSEAISAVPEISGVGAGISPAIPSKDGKAVQAFAPINADADLGSVVTSIRDTLQASVPVDISVYVTGPAGFAADLIDGFAGIDGILLGVALLAVFLILILVYRSLLLPVAVLSTSVFALTVALLSVWWLAKAGVLLLSGQTQGILFILVIGAATDYSLLYVSRYREELRVTRDKWVATRQAIRGSIEPIAASGSTVIAGLLCLLLSDLKSNSTLGPVASIGIIFAMLAALTLLPAILFAFGRTAFWPRRPKFEPEVVEAEHGLKTSGLWGKLAVLVKRRPRLIWVTTSLILLIGTLGITQLNASGVPQSDLVLGSSQARDGQAALGEHFPGGSGSPVQVITPESALQESANILLGNAGVDAVTVAAADSPSGSATVTADGIVAIGPEGTPVPAPTTVNGNVLLQGTLKDAADSDAAAQTVRELRLEFAQGASGALVGGVTATAIDMNDASIHDRNLIIPVVLGVILVILMLLLRSVVAPVLLVLTTVISFGTALGVSALVFNNLFKFPGADPAVPLFGFIFLVALGIDYNIFLMTRVREESLKHGTHEGVLRGLAITGGVITSAGLVLAATFAALAVIPILFLAQIAFIVAFGVLLDTFIVRSLLVPALVYDIGNPIWWPSRLSRSTST</sequence>
<evidence type="ECO:0000313" key="9">
    <source>
        <dbReference type="EMBL" id="XBH21134.1"/>
    </source>
</evidence>
<evidence type="ECO:0000256" key="2">
    <source>
        <dbReference type="ARBA" id="ARBA00010157"/>
    </source>
</evidence>
<accession>A0AAU7DTY6</accession>
<protein>
    <submittedName>
        <fullName evidence="9">MMPL family transporter</fullName>
    </submittedName>
</protein>
<proteinExistence type="inferred from homology"/>